<proteinExistence type="predicted"/>
<sequence>MRSQIMGSGILRVLLLGIKENMITGNFYDAPYFFINYYCD</sequence>
<keyword evidence="2" id="KW-1185">Reference proteome</keyword>
<evidence type="ECO:0000313" key="1">
    <source>
        <dbReference type="EMBL" id="EIE79888.1"/>
    </source>
</evidence>
<reference evidence="1 2" key="1">
    <citation type="journal article" date="2009" name="PLoS Genet.">
        <title>Genomic analysis of the basal lineage fungus Rhizopus oryzae reveals a whole-genome duplication.</title>
        <authorList>
            <person name="Ma L.-J."/>
            <person name="Ibrahim A.S."/>
            <person name="Skory C."/>
            <person name="Grabherr M.G."/>
            <person name="Burger G."/>
            <person name="Butler M."/>
            <person name="Elias M."/>
            <person name="Idnurm A."/>
            <person name="Lang B.F."/>
            <person name="Sone T."/>
            <person name="Abe A."/>
            <person name="Calvo S.E."/>
            <person name="Corrochano L.M."/>
            <person name="Engels R."/>
            <person name="Fu J."/>
            <person name="Hansberg W."/>
            <person name="Kim J.-M."/>
            <person name="Kodira C.D."/>
            <person name="Koehrsen M.J."/>
            <person name="Liu B."/>
            <person name="Miranda-Saavedra D."/>
            <person name="O'Leary S."/>
            <person name="Ortiz-Castellanos L."/>
            <person name="Poulter R."/>
            <person name="Rodriguez-Romero J."/>
            <person name="Ruiz-Herrera J."/>
            <person name="Shen Y.-Q."/>
            <person name="Zeng Q."/>
            <person name="Galagan J."/>
            <person name="Birren B.W."/>
            <person name="Cuomo C.A."/>
            <person name="Wickes B.L."/>
        </authorList>
    </citation>
    <scope>NUCLEOTIDE SEQUENCE [LARGE SCALE GENOMIC DNA]</scope>
    <source>
        <strain evidence="2">RA 99-880 / ATCC MYA-4621 / FGSC 9543 / NRRL 43880</strain>
    </source>
</reference>
<protein>
    <submittedName>
        <fullName evidence="1">Uncharacterized protein</fullName>
    </submittedName>
</protein>
<dbReference type="Proteomes" id="UP000009138">
    <property type="component" value="Unassembled WGS sequence"/>
</dbReference>
<dbReference type="EMBL" id="CH476734">
    <property type="protein sequence ID" value="EIE79888.1"/>
    <property type="molecule type" value="Genomic_DNA"/>
</dbReference>
<dbReference type="AlphaFoldDB" id="I1BUK8"/>
<dbReference type="VEuPathDB" id="FungiDB:RO3G_04593"/>
<evidence type="ECO:0000313" key="2">
    <source>
        <dbReference type="Proteomes" id="UP000009138"/>
    </source>
</evidence>
<dbReference type="RefSeq" id="XP_067515284.1">
    <property type="nucleotide sequence ID" value="XM_067659183.1"/>
</dbReference>
<dbReference type="GeneID" id="93611564"/>
<name>I1BUK8_RHIO9</name>
<accession>I1BUK8</accession>
<dbReference type="InParanoid" id="I1BUK8"/>
<organism evidence="1 2">
    <name type="scientific">Rhizopus delemar (strain RA 99-880 / ATCC MYA-4621 / FGSC 9543 / NRRL 43880)</name>
    <name type="common">Mucormycosis agent</name>
    <name type="synonym">Rhizopus arrhizus var. delemar</name>
    <dbReference type="NCBI Taxonomy" id="246409"/>
    <lineage>
        <taxon>Eukaryota</taxon>
        <taxon>Fungi</taxon>
        <taxon>Fungi incertae sedis</taxon>
        <taxon>Mucoromycota</taxon>
        <taxon>Mucoromycotina</taxon>
        <taxon>Mucoromycetes</taxon>
        <taxon>Mucorales</taxon>
        <taxon>Mucorineae</taxon>
        <taxon>Rhizopodaceae</taxon>
        <taxon>Rhizopus</taxon>
    </lineage>
</organism>
<gene>
    <name evidence="1" type="ORF">RO3G_04593</name>
</gene>